<keyword evidence="2" id="KW-1185">Reference proteome</keyword>
<name>A0AAV4NYF8_CAEEX</name>
<dbReference type="Proteomes" id="UP001054945">
    <property type="component" value="Unassembled WGS sequence"/>
</dbReference>
<sequence length="93" mass="10894">MDNNSENLQGAVDFPAIPLNNSVSNESQNRRFEEEIELNFACFSGSESSEVDSVIYLKRNYRKKAKNMKTGYFFLNIASFYKRNFKIFNFKIQ</sequence>
<dbReference type="EMBL" id="BPLR01021293">
    <property type="protein sequence ID" value="GIX88092.1"/>
    <property type="molecule type" value="Genomic_DNA"/>
</dbReference>
<reference evidence="1 2" key="1">
    <citation type="submission" date="2021-06" db="EMBL/GenBank/DDBJ databases">
        <title>Caerostris extrusa draft genome.</title>
        <authorList>
            <person name="Kono N."/>
            <person name="Arakawa K."/>
        </authorList>
    </citation>
    <scope>NUCLEOTIDE SEQUENCE [LARGE SCALE GENOMIC DNA]</scope>
</reference>
<gene>
    <name evidence="1" type="ORF">CEXT_16791</name>
</gene>
<proteinExistence type="predicted"/>
<accession>A0AAV4NYF8</accession>
<comment type="caution">
    <text evidence="1">The sequence shown here is derived from an EMBL/GenBank/DDBJ whole genome shotgun (WGS) entry which is preliminary data.</text>
</comment>
<protein>
    <submittedName>
        <fullName evidence="1">Uncharacterized protein</fullName>
    </submittedName>
</protein>
<evidence type="ECO:0000313" key="2">
    <source>
        <dbReference type="Proteomes" id="UP001054945"/>
    </source>
</evidence>
<dbReference type="AlphaFoldDB" id="A0AAV4NYF8"/>
<evidence type="ECO:0000313" key="1">
    <source>
        <dbReference type="EMBL" id="GIX88092.1"/>
    </source>
</evidence>
<organism evidence="1 2">
    <name type="scientific">Caerostris extrusa</name>
    <name type="common">Bark spider</name>
    <name type="synonym">Caerostris bankana</name>
    <dbReference type="NCBI Taxonomy" id="172846"/>
    <lineage>
        <taxon>Eukaryota</taxon>
        <taxon>Metazoa</taxon>
        <taxon>Ecdysozoa</taxon>
        <taxon>Arthropoda</taxon>
        <taxon>Chelicerata</taxon>
        <taxon>Arachnida</taxon>
        <taxon>Araneae</taxon>
        <taxon>Araneomorphae</taxon>
        <taxon>Entelegynae</taxon>
        <taxon>Araneoidea</taxon>
        <taxon>Araneidae</taxon>
        <taxon>Caerostris</taxon>
    </lineage>
</organism>